<evidence type="ECO:0000313" key="2">
    <source>
        <dbReference type="EMBL" id="CCH75998.1"/>
    </source>
</evidence>
<reference evidence="2 3" key="1">
    <citation type="journal article" date="2013" name="ISME J.">
        <title>A metabolic model for members of the genus Tetrasphaera involved in enhanced biological phosphorus removal.</title>
        <authorList>
            <person name="Kristiansen R."/>
            <person name="Nguyen H.T.T."/>
            <person name="Saunders A.M."/>
            <person name="Nielsen J.L."/>
            <person name="Wimmer R."/>
            <person name="Le V.Q."/>
            <person name="McIlroy S.J."/>
            <person name="Petrovski S."/>
            <person name="Seviour R.J."/>
            <person name="Calteau A."/>
            <person name="Nielsen K.L."/>
            <person name="Nielsen P.H."/>
        </authorList>
    </citation>
    <scope>NUCLEOTIDE SEQUENCE [LARGE SCALE GENOMIC DNA]</scope>
    <source>
        <strain evidence="2 3">T1-X7</strain>
    </source>
</reference>
<organism evidence="2 3">
    <name type="scientific">Nostocoides japonicum T1-X7</name>
    <dbReference type="NCBI Taxonomy" id="1194083"/>
    <lineage>
        <taxon>Bacteria</taxon>
        <taxon>Bacillati</taxon>
        <taxon>Actinomycetota</taxon>
        <taxon>Actinomycetes</taxon>
        <taxon>Micrococcales</taxon>
        <taxon>Intrasporangiaceae</taxon>
        <taxon>Nostocoides</taxon>
    </lineage>
</organism>
<dbReference type="EMBL" id="CAJB01000002">
    <property type="protein sequence ID" value="CCH75998.1"/>
    <property type="molecule type" value="Genomic_DNA"/>
</dbReference>
<accession>A0A077LSM6</accession>
<dbReference type="OrthoDB" id="4113332at2"/>
<keyword evidence="3" id="KW-1185">Reference proteome</keyword>
<dbReference type="InterPro" id="IPR024412">
    <property type="entry name" value="Lsr2_dim_dom"/>
</dbReference>
<sequence length="62" mass="6641">MAKRVELSLVDDDTDGTAAEETISLALDGVSYEINLNRHNATKVHQGLDSWIASATRTDAGP</sequence>
<dbReference type="Gene3D" id="3.30.60.230">
    <property type="entry name" value="Lsr2, dimerization domain"/>
    <property type="match status" value="1"/>
</dbReference>
<dbReference type="Pfam" id="PF11774">
    <property type="entry name" value="Lsr2"/>
    <property type="match status" value="1"/>
</dbReference>
<dbReference type="AlphaFoldDB" id="A0A077LSM6"/>
<dbReference type="InterPro" id="IPR042261">
    <property type="entry name" value="Lsr2-like_dimerization"/>
</dbReference>
<comment type="caution">
    <text evidence="2">The sequence shown here is derived from an EMBL/GenBank/DDBJ whole genome shotgun (WGS) entry which is preliminary data.</text>
</comment>
<dbReference type="Proteomes" id="UP000035721">
    <property type="component" value="Unassembled WGS sequence"/>
</dbReference>
<evidence type="ECO:0000259" key="1">
    <source>
        <dbReference type="Pfam" id="PF11774"/>
    </source>
</evidence>
<protein>
    <submittedName>
        <fullName evidence="2">Protein lsr2</fullName>
    </submittedName>
</protein>
<proteinExistence type="predicted"/>
<gene>
    <name evidence="2" type="ORF">BN12_100027</name>
</gene>
<evidence type="ECO:0000313" key="3">
    <source>
        <dbReference type="Proteomes" id="UP000035721"/>
    </source>
</evidence>
<dbReference type="GO" id="GO:0003677">
    <property type="term" value="F:DNA binding"/>
    <property type="evidence" value="ECO:0007669"/>
    <property type="project" value="InterPro"/>
</dbReference>
<name>A0A077LSM6_9MICO</name>
<feature type="domain" description="Lsr2 dimerization" evidence="1">
    <location>
        <begin position="1"/>
        <end position="58"/>
    </location>
</feature>